<comment type="caution">
    <text evidence="1">The sequence shown here is derived from an EMBL/GenBank/DDBJ whole genome shotgun (WGS) entry which is preliminary data.</text>
</comment>
<reference evidence="1" key="1">
    <citation type="journal article" date="2021" name="bioRxiv">
        <title>Whole Genome Assembly and Annotation of Northern Wild Rice, Zizania palustris L., Supports a Whole Genome Duplication in the Zizania Genus.</title>
        <authorList>
            <person name="Haas M."/>
            <person name="Kono T."/>
            <person name="Macchietto M."/>
            <person name="Millas R."/>
            <person name="McGilp L."/>
            <person name="Shao M."/>
            <person name="Duquette J."/>
            <person name="Hirsch C.N."/>
            <person name="Kimball J."/>
        </authorList>
    </citation>
    <scope>NUCLEOTIDE SEQUENCE</scope>
    <source>
        <tissue evidence="1">Fresh leaf tissue</tissue>
    </source>
</reference>
<evidence type="ECO:0000313" key="2">
    <source>
        <dbReference type="Proteomes" id="UP000729402"/>
    </source>
</evidence>
<name>A0A8J5S4Q1_ZIZPA</name>
<organism evidence="1 2">
    <name type="scientific">Zizania palustris</name>
    <name type="common">Northern wild rice</name>
    <dbReference type="NCBI Taxonomy" id="103762"/>
    <lineage>
        <taxon>Eukaryota</taxon>
        <taxon>Viridiplantae</taxon>
        <taxon>Streptophyta</taxon>
        <taxon>Embryophyta</taxon>
        <taxon>Tracheophyta</taxon>
        <taxon>Spermatophyta</taxon>
        <taxon>Magnoliopsida</taxon>
        <taxon>Liliopsida</taxon>
        <taxon>Poales</taxon>
        <taxon>Poaceae</taxon>
        <taxon>BOP clade</taxon>
        <taxon>Oryzoideae</taxon>
        <taxon>Oryzeae</taxon>
        <taxon>Zizaniinae</taxon>
        <taxon>Zizania</taxon>
    </lineage>
</organism>
<dbReference type="EMBL" id="JAAALK010000289">
    <property type="protein sequence ID" value="KAG8049941.1"/>
    <property type="molecule type" value="Genomic_DNA"/>
</dbReference>
<dbReference type="Proteomes" id="UP000729402">
    <property type="component" value="Unassembled WGS sequence"/>
</dbReference>
<dbReference type="AlphaFoldDB" id="A0A8J5S4Q1"/>
<sequence length="97" mass="11124">MMERSRIRFEEKQNTPVDIADQLIAREIPSDPLYKRRANPAQVFRRRPSPFFVSASAIQLHGRCSSEQPADVHNLAGRCFLDAIVILVIYIVESNQK</sequence>
<accession>A0A8J5S4Q1</accession>
<keyword evidence="2" id="KW-1185">Reference proteome</keyword>
<evidence type="ECO:0000313" key="1">
    <source>
        <dbReference type="EMBL" id="KAG8049941.1"/>
    </source>
</evidence>
<proteinExistence type="predicted"/>
<gene>
    <name evidence="1" type="ORF">GUJ93_ZPchr0009g583</name>
</gene>
<reference evidence="1" key="2">
    <citation type="submission" date="2021-02" db="EMBL/GenBank/DDBJ databases">
        <authorList>
            <person name="Kimball J.A."/>
            <person name="Haas M.W."/>
            <person name="Macchietto M."/>
            <person name="Kono T."/>
            <person name="Duquette J."/>
            <person name="Shao M."/>
        </authorList>
    </citation>
    <scope>NUCLEOTIDE SEQUENCE</scope>
    <source>
        <tissue evidence="1">Fresh leaf tissue</tissue>
    </source>
</reference>
<protein>
    <submittedName>
        <fullName evidence="1">Uncharacterized protein</fullName>
    </submittedName>
</protein>